<dbReference type="Gene3D" id="3.30.160.60">
    <property type="entry name" value="Classic Zinc Finger"/>
    <property type="match status" value="1"/>
</dbReference>
<feature type="domain" description="C2H2-type" evidence="2">
    <location>
        <begin position="357"/>
        <end position="384"/>
    </location>
</feature>
<evidence type="ECO:0000256" key="1">
    <source>
        <dbReference type="SAM" id="MobiDB-lite"/>
    </source>
</evidence>
<dbReference type="PANTHER" id="PTHR23225">
    <property type="entry name" value="ZINC FINGER PROTEIN"/>
    <property type="match status" value="1"/>
</dbReference>
<feature type="compositionally biased region" description="Low complexity" evidence="1">
    <location>
        <begin position="312"/>
        <end position="325"/>
    </location>
</feature>
<dbReference type="SMART" id="SM00355">
    <property type="entry name" value="ZnF_C2H2"/>
    <property type="match status" value="3"/>
</dbReference>
<gene>
    <name evidence="3" type="ORF">C7999DRAFT_16858</name>
</gene>
<dbReference type="GO" id="GO:0003700">
    <property type="term" value="F:DNA-binding transcription factor activity"/>
    <property type="evidence" value="ECO:0007669"/>
    <property type="project" value="InterPro"/>
</dbReference>
<proteinExistence type="predicted"/>
<feature type="region of interest" description="Disordered" evidence="1">
    <location>
        <begin position="235"/>
        <end position="329"/>
    </location>
</feature>
<feature type="compositionally biased region" description="Basic and acidic residues" evidence="1">
    <location>
        <begin position="249"/>
        <end position="262"/>
    </location>
</feature>
<evidence type="ECO:0000313" key="4">
    <source>
        <dbReference type="Proteomes" id="UP001303647"/>
    </source>
</evidence>
<evidence type="ECO:0000259" key="2">
    <source>
        <dbReference type="SMART" id="SM00355"/>
    </source>
</evidence>
<dbReference type="InterPro" id="IPR013087">
    <property type="entry name" value="Znf_C2H2_type"/>
</dbReference>
<feature type="compositionally biased region" description="Basic residues" evidence="1">
    <location>
        <begin position="278"/>
        <end position="292"/>
    </location>
</feature>
<keyword evidence="4" id="KW-1185">Reference proteome</keyword>
<accession>A0AAN7CNI0</accession>
<name>A0AAN7CNI0_9PEZI</name>
<evidence type="ECO:0000313" key="3">
    <source>
        <dbReference type="EMBL" id="KAK4244916.1"/>
    </source>
</evidence>
<feature type="domain" description="C2H2-type" evidence="2">
    <location>
        <begin position="329"/>
        <end position="353"/>
    </location>
</feature>
<reference evidence="3" key="1">
    <citation type="journal article" date="2023" name="Mol. Phylogenet. Evol.">
        <title>Genome-scale phylogeny and comparative genomics of the fungal order Sordariales.</title>
        <authorList>
            <person name="Hensen N."/>
            <person name="Bonometti L."/>
            <person name="Westerberg I."/>
            <person name="Brannstrom I.O."/>
            <person name="Guillou S."/>
            <person name="Cros-Aarteil S."/>
            <person name="Calhoun S."/>
            <person name="Haridas S."/>
            <person name="Kuo A."/>
            <person name="Mondo S."/>
            <person name="Pangilinan J."/>
            <person name="Riley R."/>
            <person name="LaButti K."/>
            <person name="Andreopoulos B."/>
            <person name="Lipzen A."/>
            <person name="Chen C."/>
            <person name="Yan M."/>
            <person name="Daum C."/>
            <person name="Ng V."/>
            <person name="Clum A."/>
            <person name="Steindorff A."/>
            <person name="Ohm R.A."/>
            <person name="Martin F."/>
            <person name="Silar P."/>
            <person name="Natvig D.O."/>
            <person name="Lalanne C."/>
            <person name="Gautier V."/>
            <person name="Ament-Velasquez S.L."/>
            <person name="Kruys A."/>
            <person name="Hutchinson M.I."/>
            <person name="Powell A.J."/>
            <person name="Barry K."/>
            <person name="Miller A.N."/>
            <person name="Grigoriev I.V."/>
            <person name="Debuchy R."/>
            <person name="Gladieux P."/>
            <person name="Hiltunen Thoren M."/>
            <person name="Johannesson H."/>
        </authorList>
    </citation>
    <scope>NUCLEOTIDE SEQUENCE</scope>
    <source>
        <strain evidence="3">CBS 359.72</strain>
    </source>
</reference>
<organism evidence="3 4">
    <name type="scientific">Corynascus novoguineensis</name>
    <dbReference type="NCBI Taxonomy" id="1126955"/>
    <lineage>
        <taxon>Eukaryota</taxon>
        <taxon>Fungi</taxon>
        <taxon>Dikarya</taxon>
        <taxon>Ascomycota</taxon>
        <taxon>Pezizomycotina</taxon>
        <taxon>Sordariomycetes</taxon>
        <taxon>Sordariomycetidae</taxon>
        <taxon>Sordariales</taxon>
        <taxon>Chaetomiaceae</taxon>
        <taxon>Corynascus</taxon>
    </lineage>
</organism>
<comment type="caution">
    <text evidence="3">The sequence shown here is derived from an EMBL/GenBank/DDBJ whole genome shotgun (WGS) entry which is preliminary data.</text>
</comment>
<protein>
    <recommendedName>
        <fullName evidence="2">C2H2-type domain-containing protein</fullName>
    </recommendedName>
</protein>
<dbReference type="Proteomes" id="UP001303647">
    <property type="component" value="Unassembled WGS sequence"/>
</dbReference>
<feature type="compositionally biased region" description="Acidic residues" evidence="1">
    <location>
        <begin position="622"/>
        <end position="654"/>
    </location>
</feature>
<sequence>MGHTFVLGDGSLPREEMPFHSQTYTGLEDGFEDSNMPYIDPIVHNTPSNCYSSTWAGSVGQSIKNNAATFFVVDPARQVPSHASTRPAVSVSPAPTSYARYGSPLSSTELSPSGNILSPAADTESYYDSYPRTPSDVNLHSPFQAPLPLEPYAHAVQFSSMGPDYVNPYDVNPSQQQPEYCESDNDIIDFNFPPQQGYCNTQLGRDVEPAHRTSVLEFLAQQPGGDQIELLVKEEIRPESEYPPLEDDTGLKEQRLPKRQHEDDNDDAASDGDYQPNKRQRTTPRTSTRRGAKVITVAALPERRTRNKAGNPVSPSRSTPSISSSKGRLGCPECRQRAFTTQADLDAHIKKEHRRPFSCVFDFAGCSRTFGSKNEWKRHVSTQHLLLNYWVCTEGACAKASQDPSPHRYLTAESNENPHGAIFNRKDLFTQHLKRMHAPKEIKDLLPPAASKRGPSKGSSANATTGTKLSNTHTTALIAHWTARVKHLQDTAIRPRCHLPTLMCCPVAGCAAAPFRGADAWNQRMEHVAKHMDGTGGSGQTNTKNNINVAMKEADPTLVEWAASPEVAIIVADERGGWVLKSPLERGPGGNVVVTAPVVRQGRGEERAPERIEGEIIVGKMEDDEEEDADENDYEDGDVNELDAEGEEDDDGSM</sequence>
<feature type="region of interest" description="Disordered" evidence="1">
    <location>
        <begin position="617"/>
        <end position="654"/>
    </location>
</feature>
<feature type="compositionally biased region" description="Polar residues" evidence="1">
    <location>
        <begin position="457"/>
        <end position="468"/>
    </location>
</feature>
<feature type="region of interest" description="Disordered" evidence="1">
    <location>
        <begin position="445"/>
        <end position="468"/>
    </location>
</feature>
<dbReference type="AlphaFoldDB" id="A0AAN7CNI0"/>
<dbReference type="InterPro" id="IPR039970">
    <property type="entry name" value="TF_Grauzone"/>
</dbReference>
<reference evidence="3" key="2">
    <citation type="submission" date="2023-05" db="EMBL/GenBank/DDBJ databases">
        <authorList>
            <consortium name="Lawrence Berkeley National Laboratory"/>
            <person name="Steindorff A."/>
            <person name="Hensen N."/>
            <person name="Bonometti L."/>
            <person name="Westerberg I."/>
            <person name="Brannstrom I.O."/>
            <person name="Guillou S."/>
            <person name="Cros-Aarteil S."/>
            <person name="Calhoun S."/>
            <person name="Haridas S."/>
            <person name="Kuo A."/>
            <person name="Mondo S."/>
            <person name="Pangilinan J."/>
            <person name="Riley R."/>
            <person name="Labutti K."/>
            <person name="Andreopoulos B."/>
            <person name="Lipzen A."/>
            <person name="Chen C."/>
            <person name="Yanf M."/>
            <person name="Daum C."/>
            <person name="Ng V."/>
            <person name="Clum A."/>
            <person name="Ohm R."/>
            <person name="Martin F."/>
            <person name="Silar P."/>
            <person name="Natvig D."/>
            <person name="Lalanne C."/>
            <person name="Gautier V."/>
            <person name="Ament-Velasquez S.L."/>
            <person name="Kruys A."/>
            <person name="Hutchinson M.I."/>
            <person name="Powell A.J."/>
            <person name="Barry K."/>
            <person name="Miller A.N."/>
            <person name="Grigoriev I.V."/>
            <person name="Debuchy R."/>
            <person name="Gladieux P."/>
            <person name="Thoren M.H."/>
            <person name="Johannesson H."/>
        </authorList>
    </citation>
    <scope>NUCLEOTIDE SEQUENCE</scope>
    <source>
        <strain evidence="3">CBS 359.72</strain>
    </source>
</reference>
<feature type="domain" description="C2H2-type" evidence="2">
    <location>
        <begin position="503"/>
        <end position="531"/>
    </location>
</feature>
<dbReference type="PANTHER" id="PTHR23225:SF2">
    <property type="entry name" value="AT09679P-RELATED"/>
    <property type="match status" value="1"/>
</dbReference>
<dbReference type="EMBL" id="MU857719">
    <property type="protein sequence ID" value="KAK4244916.1"/>
    <property type="molecule type" value="Genomic_DNA"/>
</dbReference>